<proteinExistence type="predicted"/>
<evidence type="ECO:0000313" key="3">
    <source>
        <dbReference type="Proteomes" id="UP000276133"/>
    </source>
</evidence>
<dbReference type="Proteomes" id="UP000276133">
    <property type="component" value="Unassembled WGS sequence"/>
</dbReference>
<feature type="signal peptide" evidence="1">
    <location>
        <begin position="1"/>
        <end position="23"/>
    </location>
</feature>
<sequence length="165" mass="19743">MESPPLSLVHFVIILQLTPYVLLSPLKQTLKDYIHFFNLNLSSLLERVNGLKMEMKRHFYLRDGVSGSIELEETRIISRKNINAESWHRQIQLDTRKHLTVPKVVELFRREQNKSYPILLFIKRYTFNKHDFFGSKNFQGSRKKCIIGNSNKMIYVLWFLYDHKK</sequence>
<dbReference type="EMBL" id="REGN01001232">
    <property type="protein sequence ID" value="RNA36120.1"/>
    <property type="molecule type" value="Genomic_DNA"/>
</dbReference>
<accession>A0A3M7SKG0</accession>
<reference evidence="2 3" key="1">
    <citation type="journal article" date="2018" name="Sci. Rep.">
        <title>Genomic signatures of local adaptation to the degree of environmental predictability in rotifers.</title>
        <authorList>
            <person name="Franch-Gras L."/>
            <person name="Hahn C."/>
            <person name="Garcia-Roger E.M."/>
            <person name="Carmona M.J."/>
            <person name="Serra M."/>
            <person name="Gomez A."/>
        </authorList>
    </citation>
    <scope>NUCLEOTIDE SEQUENCE [LARGE SCALE GENOMIC DNA]</scope>
    <source>
        <strain evidence="2">HYR1</strain>
    </source>
</reference>
<protein>
    <submittedName>
        <fullName evidence="2">Uncharacterized protein</fullName>
    </submittedName>
</protein>
<comment type="caution">
    <text evidence="2">The sequence shown here is derived from an EMBL/GenBank/DDBJ whole genome shotgun (WGS) entry which is preliminary data.</text>
</comment>
<evidence type="ECO:0000313" key="2">
    <source>
        <dbReference type="EMBL" id="RNA36120.1"/>
    </source>
</evidence>
<name>A0A3M7SKG0_BRAPC</name>
<evidence type="ECO:0000256" key="1">
    <source>
        <dbReference type="SAM" id="SignalP"/>
    </source>
</evidence>
<gene>
    <name evidence="2" type="ORF">BpHYR1_011671</name>
</gene>
<keyword evidence="1" id="KW-0732">Signal</keyword>
<keyword evidence="3" id="KW-1185">Reference proteome</keyword>
<organism evidence="2 3">
    <name type="scientific">Brachionus plicatilis</name>
    <name type="common">Marine rotifer</name>
    <name type="synonym">Brachionus muelleri</name>
    <dbReference type="NCBI Taxonomy" id="10195"/>
    <lineage>
        <taxon>Eukaryota</taxon>
        <taxon>Metazoa</taxon>
        <taxon>Spiralia</taxon>
        <taxon>Gnathifera</taxon>
        <taxon>Rotifera</taxon>
        <taxon>Eurotatoria</taxon>
        <taxon>Monogononta</taxon>
        <taxon>Pseudotrocha</taxon>
        <taxon>Ploima</taxon>
        <taxon>Brachionidae</taxon>
        <taxon>Brachionus</taxon>
    </lineage>
</organism>
<feature type="chain" id="PRO_5018202984" evidence="1">
    <location>
        <begin position="24"/>
        <end position="165"/>
    </location>
</feature>
<dbReference type="AlphaFoldDB" id="A0A3M7SKG0"/>